<dbReference type="Pfam" id="PF07735">
    <property type="entry name" value="FBA_2"/>
    <property type="match status" value="2"/>
</dbReference>
<dbReference type="PANTHER" id="PTHR22899">
    <property type="entry name" value="CYCLIN-RELATED F-BOX FAMILY"/>
    <property type="match status" value="1"/>
</dbReference>
<dbReference type="Proteomes" id="UP000008068">
    <property type="component" value="Unassembled WGS sequence"/>
</dbReference>
<accession>G0MC25</accession>
<evidence type="ECO:0000313" key="4">
    <source>
        <dbReference type="Proteomes" id="UP000008068"/>
    </source>
</evidence>
<organism evidence="4">
    <name type="scientific">Caenorhabditis brenneri</name>
    <name type="common">Nematode worm</name>
    <dbReference type="NCBI Taxonomy" id="135651"/>
    <lineage>
        <taxon>Eukaryota</taxon>
        <taxon>Metazoa</taxon>
        <taxon>Ecdysozoa</taxon>
        <taxon>Nematoda</taxon>
        <taxon>Chromadorea</taxon>
        <taxon>Rhabditida</taxon>
        <taxon>Rhabditina</taxon>
        <taxon>Rhabditomorpha</taxon>
        <taxon>Rhabditoidea</taxon>
        <taxon>Rhabditidae</taxon>
        <taxon>Peloderinae</taxon>
        <taxon>Caenorhabditis</taxon>
    </lineage>
</organism>
<gene>
    <name evidence="3" type="ORF">CAEBREN_05563</name>
</gene>
<dbReference type="PANTHER" id="PTHR22899:SF0">
    <property type="entry name" value="F-BOX ASSOCIATED DOMAIN-CONTAINING PROTEIN-RELATED"/>
    <property type="match status" value="1"/>
</dbReference>
<feature type="domain" description="Sdz-33 F-box" evidence="2">
    <location>
        <begin position="195"/>
        <end position="261"/>
    </location>
</feature>
<feature type="domain" description="F-box" evidence="1">
    <location>
        <begin position="11"/>
        <end position="50"/>
    </location>
</feature>
<dbReference type="InterPro" id="IPR053222">
    <property type="entry name" value="Zygotic_Embryogenesis-Asso"/>
</dbReference>
<dbReference type="InterPro" id="IPR012885">
    <property type="entry name" value="F-box_Sdz-33"/>
</dbReference>
<protein>
    <recommendedName>
        <fullName evidence="5">F-box domain-containing protein</fullName>
    </recommendedName>
</protein>
<keyword evidence="4" id="KW-1185">Reference proteome</keyword>
<evidence type="ECO:0000313" key="3">
    <source>
        <dbReference type="EMBL" id="EGT45721.1"/>
    </source>
</evidence>
<sequence length="626" mass="72655">MSSNNLSTFPLLQLPIEAQKHVVRLMDRLHQLTLSTFNDNTKQLVTSSGITCDYFTVSLFPTTRITIRFVGAIICLEFEEGESHDYKELNQSSITAKYGIYLKGPDQDEVHVLNKKRFVVRDWIKHLLQVLNRTRIDAVFNCNASYQTNAILRTFKTFTVHRVRTGFRSMSILTLLENLPPVTRVDFSEPIADKEFSKILAQNYGGLSPDVSQKITLNHLLSCNCVYLNISNHDLTTKDLNRFLKIWKNSTLCTRLVYLQVNLSPKSRRSSRKDGTSINLKSAYSPTMSASDLSTFPLLQLPIEAQKLVVRMMYKLHQLTLSTFNDNTKQLVTSSGITCENFSVSLKPDTQIGLGYDNGDFILLEFEEVYYDEHIELNQGCITAKYEIGEDGYDDDVHEWNKCNFVVRDWIEHLLQVLNRTHIDSVFSSDATYQLSDIQWTFKIFKIEKVQAEVKSIRVPTLLENLPPVNRVEFRDWIPDKEFSKILLQNYEGLQPGMDQKITLDQLLLSNCVRFEAFNHNLTPRDLNRFLKIWMNSKLCTMLRYLHVRFCPKSRSNGFLRIMNGIKFQLSNEKRVFQIDRQYGNEPYTKDVNKGATIYRKDGTEATIMITLVRRNYPEFQMFIWS</sequence>
<proteinExistence type="predicted"/>
<dbReference type="InParanoid" id="G0MC25"/>
<reference evidence="4" key="1">
    <citation type="submission" date="2011-07" db="EMBL/GenBank/DDBJ databases">
        <authorList>
            <consortium name="Caenorhabditis brenneri Sequencing and Analysis Consortium"/>
            <person name="Wilson R.K."/>
        </authorList>
    </citation>
    <scope>NUCLEOTIDE SEQUENCE [LARGE SCALE GENOMIC DNA]</scope>
    <source>
        <strain evidence="4">PB2801</strain>
    </source>
</reference>
<dbReference type="AlphaFoldDB" id="G0MC25"/>
<feature type="domain" description="Sdz-33 F-box" evidence="2">
    <location>
        <begin position="482"/>
        <end position="548"/>
    </location>
</feature>
<name>G0MC25_CAEBE</name>
<evidence type="ECO:0000259" key="1">
    <source>
        <dbReference type="Pfam" id="PF00646"/>
    </source>
</evidence>
<dbReference type="InterPro" id="IPR001810">
    <property type="entry name" value="F-box_dom"/>
</dbReference>
<dbReference type="FunCoup" id="G0MC25">
    <property type="interactions" value="14"/>
</dbReference>
<evidence type="ECO:0008006" key="5">
    <source>
        <dbReference type="Google" id="ProtNLM"/>
    </source>
</evidence>
<dbReference type="HOGENOM" id="CLU_028840_1_1_1"/>
<dbReference type="EMBL" id="GL379789">
    <property type="protein sequence ID" value="EGT45721.1"/>
    <property type="molecule type" value="Genomic_DNA"/>
</dbReference>
<dbReference type="Pfam" id="PF00646">
    <property type="entry name" value="F-box"/>
    <property type="match status" value="1"/>
</dbReference>
<evidence type="ECO:0000259" key="2">
    <source>
        <dbReference type="Pfam" id="PF07735"/>
    </source>
</evidence>